<feature type="non-terminal residue" evidence="1">
    <location>
        <position position="1"/>
    </location>
</feature>
<gene>
    <name evidence="1" type="ORF">BT96DRAFT_827499</name>
</gene>
<evidence type="ECO:0000313" key="1">
    <source>
        <dbReference type="EMBL" id="KAE9394606.1"/>
    </source>
</evidence>
<dbReference type="Proteomes" id="UP000799118">
    <property type="component" value="Unassembled WGS sequence"/>
</dbReference>
<dbReference type="OrthoDB" id="2322499at2759"/>
<proteinExistence type="predicted"/>
<sequence>LDEHKLVAQNRPMTDRIWMNIAPTLEKIMEGIKAQRILRERDEMRRKRLIVLDDVLREFGYTQPRGYIAPPAVDLAPMAPFKAIILDVPVDQGAIREHFNDVLPNLPSICDQFRAEQKRRLIQLVRAEYGQDADEDHLHLATSIFRCSQCSKTLIYPETLDHECCTYPGWLSTTPWFRWGGGLVLDKTRSSLMTSLLDCCGLDPKTTTFESLQELNPLVECQTCKTDDYGRVFIRWPELVCFMLYSYLICHFTD</sequence>
<dbReference type="AlphaFoldDB" id="A0A6A4H9W7"/>
<organism evidence="1 2">
    <name type="scientific">Gymnopus androsaceus JB14</name>
    <dbReference type="NCBI Taxonomy" id="1447944"/>
    <lineage>
        <taxon>Eukaryota</taxon>
        <taxon>Fungi</taxon>
        <taxon>Dikarya</taxon>
        <taxon>Basidiomycota</taxon>
        <taxon>Agaricomycotina</taxon>
        <taxon>Agaricomycetes</taxon>
        <taxon>Agaricomycetidae</taxon>
        <taxon>Agaricales</taxon>
        <taxon>Marasmiineae</taxon>
        <taxon>Omphalotaceae</taxon>
        <taxon>Gymnopus</taxon>
    </lineage>
</organism>
<keyword evidence="2" id="KW-1185">Reference proteome</keyword>
<dbReference type="EMBL" id="ML769547">
    <property type="protein sequence ID" value="KAE9394606.1"/>
    <property type="molecule type" value="Genomic_DNA"/>
</dbReference>
<accession>A0A6A4H9W7</accession>
<reference evidence="1" key="1">
    <citation type="journal article" date="2019" name="Environ. Microbiol.">
        <title>Fungal ecological strategies reflected in gene transcription - a case study of two litter decomposers.</title>
        <authorList>
            <person name="Barbi F."/>
            <person name="Kohler A."/>
            <person name="Barry K."/>
            <person name="Baskaran P."/>
            <person name="Daum C."/>
            <person name="Fauchery L."/>
            <person name="Ihrmark K."/>
            <person name="Kuo A."/>
            <person name="LaButti K."/>
            <person name="Lipzen A."/>
            <person name="Morin E."/>
            <person name="Grigoriev I.V."/>
            <person name="Henrissat B."/>
            <person name="Lindahl B."/>
            <person name="Martin F."/>
        </authorList>
    </citation>
    <scope>NUCLEOTIDE SEQUENCE</scope>
    <source>
        <strain evidence="1">JB14</strain>
    </source>
</reference>
<name>A0A6A4H9W7_9AGAR</name>
<protein>
    <submittedName>
        <fullName evidence="1">Uncharacterized protein</fullName>
    </submittedName>
</protein>
<evidence type="ECO:0000313" key="2">
    <source>
        <dbReference type="Proteomes" id="UP000799118"/>
    </source>
</evidence>